<evidence type="ECO:0000313" key="1">
    <source>
        <dbReference type="EMBL" id="KAF5175481.1"/>
    </source>
</evidence>
<gene>
    <name evidence="1" type="ORF">FRX31_034932</name>
</gene>
<dbReference type="EMBL" id="JABWDY010044001">
    <property type="protein sequence ID" value="KAF5175481.1"/>
    <property type="molecule type" value="Genomic_DNA"/>
</dbReference>
<comment type="caution">
    <text evidence="1">The sequence shown here is derived from an EMBL/GenBank/DDBJ whole genome shotgun (WGS) entry which is preliminary data.</text>
</comment>
<protein>
    <submittedName>
        <fullName evidence="1">Uncharacterized protein</fullName>
    </submittedName>
</protein>
<name>A0A7J6USR2_THATH</name>
<proteinExistence type="predicted"/>
<sequence>MGVYMWNPTSDECTLLPSFWVPNLEWGYVLGTDGSFGLGYDETDNEYQILSILDSFSDDRSTVSVLFGTLCVLCHDGFNSNFLEAWIMEHYGDKNSWVWLFRKSLERCPLCVGSSPLYLMNNGAEILLCDKSGFYVYDSRDEDEALKVCVINNLSDGSFQGITF</sequence>
<accession>A0A7J6USR2</accession>
<evidence type="ECO:0000313" key="2">
    <source>
        <dbReference type="Proteomes" id="UP000554482"/>
    </source>
</evidence>
<organism evidence="1 2">
    <name type="scientific">Thalictrum thalictroides</name>
    <name type="common">Rue-anemone</name>
    <name type="synonym">Anemone thalictroides</name>
    <dbReference type="NCBI Taxonomy" id="46969"/>
    <lineage>
        <taxon>Eukaryota</taxon>
        <taxon>Viridiplantae</taxon>
        <taxon>Streptophyta</taxon>
        <taxon>Embryophyta</taxon>
        <taxon>Tracheophyta</taxon>
        <taxon>Spermatophyta</taxon>
        <taxon>Magnoliopsida</taxon>
        <taxon>Ranunculales</taxon>
        <taxon>Ranunculaceae</taxon>
        <taxon>Thalictroideae</taxon>
        <taxon>Thalictrum</taxon>
    </lineage>
</organism>
<keyword evidence="2" id="KW-1185">Reference proteome</keyword>
<reference evidence="1 2" key="1">
    <citation type="submission" date="2020-06" db="EMBL/GenBank/DDBJ databases">
        <title>Transcriptomic and genomic resources for Thalictrum thalictroides and T. hernandezii: Facilitating candidate gene discovery in an emerging model plant lineage.</title>
        <authorList>
            <person name="Arias T."/>
            <person name="Riano-Pachon D.M."/>
            <person name="Di Stilio V.S."/>
        </authorList>
    </citation>
    <scope>NUCLEOTIDE SEQUENCE [LARGE SCALE GENOMIC DNA]</scope>
    <source>
        <strain evidence="2">cv. WT478/WT964</strain>
        <tissue evidence="1">Leaves</tissue>
    </source>
</reference>
<dbReference type="AlphaFoldDB" id="A0A7J6USR2"/>
<dbReference type="Proteomes" id="UP000554482">
    <property type="component" value="Unassembled WGS sequence"/>
</dbReference>